<keyword evidence="20" id="KW-1133">Transmembrane helix</keyword>
<keyword evidence="13" id="KW-0458">Lysosome</keyword>
<dbReference type="Gene3D" id="3.10.20.90">
    <property type="entry name" value="Phosphatidylinositol 3-kinase Catalytic Subunit, Chain A, domain 1"/>
    <property type="match status" value="1"/>
</dbReference>
<dbReference type="GO" id="GO:0034045">
    <property type="term" value="C:phagophore assembly site membrane"/>
    <property type="evidence" value="ECO:0007669"/>
    <property type="project" value="TreeGrafter"/>
</dbReference>
<comment type="function">
    <text evidence="16">Involved in autophagy. Regulates early events but also late events of autophagosome formation through direct interaction with Atg16L1. Required for the formation of the autophagosome-like double-membrane structure that surrounds the Salmonella-containing vacuole (SCV) during S.typhimurium infection and subsequent xenophagy. Involved in repair of DNA damage caused by ionizing radiation, which subsequently improves cell survival by decreasing apoptosis. Inhibits PTK2/FAK1 and PTK2B/PYK2 kinase activity, affecting their downstream signaling pathways. Plays a role as a modulator of TGF-beta-signaling by restricting substrate specificity of RNF111. Functions as a DNA-binding transcription factor. Is a potent regulator of the RB1 pathway through induction of RB1 expression. Plays a crucial role in muscular differentiation. Plays an indispensable role in fetal hematopoiesis and in the regulation of neuronal homeostasis.</text>
</comment>
<dbReference type="GO" id="GO:0019901">
    <property type="term" value="F:protein kinase binding"/>
    <property type="evidence" value="ECO:0007669"/>
    <property type="project" value="UniProtKB-ARBA"/>
</dbReference>
<dbReference type="Pfam" id="PF10377">
    <property type="entry name" value="ATG11"/>
    <property type="match status" value="1"/>
</dbReference>
<feature type="domain" description="Autophagy protein ATG17-like" evidence="21">
    <location>
        <begin position="201"/>
        <end position="536"/>
    </location>
</feature>
<evidence type="ECO:0000256" key="7">
    <source>
        <dbReference type="ARBA" id="ARBA00022553"/>
    </source>
</evidence>
<feature type="coiled-coil region" evidence="19">
    <location>
        <begin position="1039"/>
        <end position="1104"/>
    </location>
</feature>
<keyword evidence="14" id="KW-0539">Nucleus</keyword>
<evidence type="ECO:0000256" key="9">
    <source>
        <dbReference type="ARBA" id="ARBA00023006"/>
    </source>
</evidence>
<keyword evidence="20" id="KW-0472">Membrane</keyword>
<comment type="subcellular location">
    <subcellularLocation>
        <location evidence="4">Cytoplasm</location>
        <location evidence="4">Cytosol</location>
    </subcellularLocation>
    <subcellularLocation>
        <location evidence="3">Lysosome</location>
    </subcellularLocation>
    <subcellularLocation>
        <location evidence="1">Nucleus</location>
    </subcellularLocation>
    <subcellularLocation>
        <location evidence="2">Preautophagosomal structure</location>
    </subcellularLocation>
</comment>
<evidence type="ECO:0000256" key="14">
    <source>
        <dbReference type="ARBA" id="ARBA00023242"/>
    </source>
</evidence>
<dbReference type="InterPro" id="IPR045326">
    <property type="entry name" value="ATG17-like_dom"/>
</dbReference>
<evidence type="ECO:0000259" key="22">
    <source>
        <dbReference type="Pfam" id="PF10377"/>
    </source>
</evidence>
<sequence length="1404" mass="161124">MSHKNETANELLRFPLLMAADTDSGDGDHLTHDSLSTLESCSSGADVNYLQELLLECVRSDSEQECFYNVNRSEMQYGICDTMLFVFFVDEGTMLRLHMDLATKSVENLKQNISSQFRIPVEKQVLLISGGESLDPQTRVGNYSAGTDTNPIYLFSKSSLEEDERPPVPTSEVGIDEELLKKVEAALNLPPNFPTVVTRARLAQALYDQANRIIKDCENLVHEQHLQQQGWAAVVANLEDTAQSFSERAAKFEENYNSYLNTRNECVDFSVDLKTMDRIPVLPALLSASGDFSPDDQQCSLFHWISSKDNQNSLEQVAEVCVRGLQHYNLNSFDAVRVEAAQILEKANNATMKEIKGLEERLSALEHMMHESQIKVQEQKDLALGFQNNQLRAGDVGDASVLPDLCASHRGQLQLMQKTHQHLYDIRSRCLNSKDELSQNLHVRLAWITFVERSMCEVNNKLIIYYENLKRLRCHLEIVKQIHSAPEMYVTSVTEVVRRREFSKAFLEWSTSISQQALELHTNEVSQRKCFYDKISNHFLRTLFTGMDDTPPPFATEAPPPFDTKLPLVGPEDVQHLKQSLPDFAHLLHVNYLFTMPRVETPTTPTGGARTRLKGSLSASAPSMVIRMPSDEDSGLVRVDEHDEGKESETEEFEKVDNIPEGRDVAECATLVAGDDEEFSVQQGRLRVVEGVLDALYALDREKTNKLHEDVSGLRNEVIEQREEFKRYMAHVWSMLLEEMAVVSGNMERKRKEEVDSTLGQVQKQHEDVLGQFKTRLENEAEALVNANKQVDELKNKLKEADEHLRAAQEEYLKSAESLRFACEKEKQELVCAHQMELHIAEEEYKSVADLRVQENVELKEKCDELERKFNQLEEEMTQRYQLEKTELVKCLNNEKDVVVKRVEEEGRTVLEKEIERLQTEWQDKMTAKCTETELALQSRAEQVKKEIEAQYLQIISTLEKEEAEKSALLESHLEESTAREDTLKQELASERSQWEAEKQRLQDQLTELDALQHRAVSPSTTTLEDERMLATAAEDNLKVRLEAEVECLRTKHEEEVNALRSTLLAEKQVTFNEALKKVVEEKEKVIEEERSKQNDLLQQLEADRVFLQKLATENRILLDNQAELQKYKELDEANRMELERLDMELSNAQSKIERLIKGSNIHSSTSEISSGLVQSVMPLENQDRILELESTLRYKEDEMAKLQTKLMELSMTSSAATLVQQDKVSVLNCNIGDVIILSYNEKHENFLAFLVGPVYHFLHTDCLEVLGLKPVPGESRSWVLAEVTDKEYCQAKKSQNRYRVPLGTKFYRVRAKPLNLIGAVFLVKIRWLPCVILAYKLIIYNICNYESKKQMRISLDFYQVVAHCLCELFKALLGSCHFYGSFFLRKRFAFFFNVLNKIRFDKM</sequence>
<evidence type="ECO:0000256" key="18">
    <source>
        <dbReference type="ARBA" id="ARBA00080154"/>
    </source>
</evidence>
<reference evidence="24" key="1">
    <citation type="submission" date="2011-05" db="EMBL/GenBank/DDBJ databases">
        <authorList>
            <person name="Richards S.R."/>
            <person name="Qu J."/>
            <person name="Jiang H."/>
            <person name="Jhangiani S.N."/>
            <person name="Agravi P."/>
            <person name="Goodspeed R."/>
            <person name="Gross S."/>
            <person name="Mandapat C."/>
            <person name="Jackson L."/>
            <person name="Mathew T."/>
            <person name="Pu L."/>
            <person name="Thornton R."/>
            <person name="Saada N."/>
            <person name="Wilczek-Boney K.B."/>
            <person name="Lee S."/>
            <person name="Kovar C."/>
            <person name="Wu Y."/>
            <person name="Scherer S.E."/>
            <person name="Worley K.C."/>
            <person name="Muzny D.M."/>
            <person name="Gibbs R."/>
        </authorList>
    </citation>
    <scope>NUCLEOTIDE SEQUENCE</scope>
    <source>
        <strain evidence="24">Brora</strain>
    </source>
</reference>
<dbReference type="EMBL" id="JH431965">
    <property type="status" value="NOT_ANNOTATED_CDS"/>
    <property type="molecule type" value="Genomic_DNA"/>
</dbReference>
<evidence type="ECO:0000313" key="24">
    <source>
        <dbReference type="Proteomes" id="UP000014500"/>
    </source>
</evidence>
<feature type="coiled-coil region" evidence="19">
    <location>
        <begin position="849"/>
        <end position="921"/>
    </location>
</feature>
<dbReference type="GO" id="GO:0000422">
    <property type="term" value="P:autophagy of mitochondrion"/>
    <property type="evidence" value="ECO:0007669"/>
    <property type="project" value="TreeGrafter"/>
</dbReference>
<feature type="coiled-coil region" evidence="19">
    <location>
        <begin position="774"/>
        <end position="811"/>
    </location>
</feature>
<keyword evidence="10" id="KW-0805">Transcription regulation</keyword>
<feature type="coiled-coil region" evidence="19">
    <location>
        <begin position="341"/>
        <end position="375"/>
    </location>
</feature>
<evidence type="ECO:0000256" key="13">
    <source>
        <dbReference type="ARBA" id="ARBA00023228"/>
    </source>
</evidence>
<protein>
    <recommendedName>
        <fullName evidence="17">RB1-inducible coiled-coil protein 1</fullName>
    </recommendedName>
    <alternativeName>
        <fullName evidence="18">FAK family kinase-interacting protein of 200 kDa</fullName>
    </alternativeName>
</protein>
<evidence type="ECO:0000259" key="21">
    <source>
        <dbReference type="Pfam" id="PF04108"/>
    </source>
</evidence>
<keyword evidence="8" id="KW-0653">Protein transport</keyword>
<dbReference type="CDD" id="cd17060">
    <property type="entry name" value="Ubl_RB1CC1"/>
    <property type="match status" value="1"/>
</dbReference>
<dbReference type="PhylomeDB" id="T1J8T9"/>
<evidence type="ECO:0000313" key="23">
    <source>
        <dbReference type="EnsemblMetazoa" id="SMAR010129-PA"/>
    </source>
</evidence>
<keyword evidence="5" id="KW-0813">Transport</keyword>
<dbReference type="GO" id="GO:0031090">
    <property type="term" value="C:organelle membrane"/>
    <property type="evidence" value="ECO:0007669"/>
    <property type="project" value="UniProtKB-ARBA"/>
</dbReference>
<dbReference type="Pfam" id="PF04108">
    <property type="entry name" value="ATG17_like"/>
    <property type="match status" value="1"/>
</dbReference>
<dbReference type="GO" id="GO:0034727">
    <property type="term" value="P:piecemeal microautophagy of the nucleus"/>
    <property type="evidence" value="ECO:0007669"/>
    <property type="project" value="TreeGrafter"/>
</dbReference>
<feature type="transmembrane region" description="Helical" evidence="20">
    <location>
        <begin position="1317"/>
        <end position="1344"/>
    </location>
</feature>
<proteinExistence type="predicted"/>
<dbReference type="PROSITE" id="PS00299">
    <property type="entry name" value="UBIQUITIN_1"/>
    <property type="match status" value="1"/>
</dbReference>
<dbReference type="PANTHER" id="PTHR13222">
    <property type="entry name" value="RB1-INDUCIBLE COILED-COIL"/>
    <property type="match status" value="1"/>
</dbReference>
<dbReference type="Proteomes" id="UP000014500">
    <property type="component" value="Unassembled WGS sequence"/>
</dbReference>
<dbReference type="GO" id="GO:0061709">
    <property type="term" value="P:reticulophagy"/>
    <property type="evidence" value="ECO:0007669"/>
    <property type="project" value="TreeGrafter"/>
</dbReference>
<evidence type="ECO:0000256" key="2">
    <source>
        <dbReference type="ARBA" id="ARBA00004329"/>
    </source>
</evidence>
<keyword evidence="12" id="KW-0804">Transcription</keyword>
<dbReference type="FunFam" id="3.10.20.90:FF:000049">
    <property type="entry name" value="RB1-inducible coiled-coil protein 1 isoform X1"/>
    <property type="match status" value="1"/>
</dbReference>
<dbReference type="GO" id="GO:0015031">
    <property type="term" value="P:protein transport"/>
    <property type="evidence" value="ECO:0007669"/>
    <property type="project" value="UniProtKB-KW"/>
</dbReference>
<dbReference type="OMA" id="IHLAPQM"/>
<dbReference type="EnsemblMetazoa" id="SMAR010129-RA">
    <property type="protein sequence ID" value="SMAR010129-PA"/>
    <property type="gene ID" value="SMAR010129"/>
</dbReference>
<feature type="domain" description="Autophagy-related protein 11 C-terminal" evidence="22">
    <location>
        <begin position="1214"/>
        <end position="1313"/>
    </location>
</feature>
<keyword evidence="6" id="KW-0963">Cytoplasm</keyword>
<dbReference type="eggNOG" id="KOG4572">
    <property type="taxonomic scope" value="Eukaryota"/>
</dbReference>
<dbReference type="InterPro" id="IPR029071">
    <property type="entry name" value="Ubiquitin-like_domsf"/>
</dbReference>
<name>T1J8T9_STRMM</name>
<keyword evidence="20" id="KW-0812">Transmembrane</keyword>
<organism evidence="23 24">
    <name type="scientific">Strigamia maritima</name>
    <name type="common">European centipede</name>
    <name type="synonym">Geophilus maritimus</name>
    <dbReference type="NCBI Taxonomy" id="126957"/>
    <lineage>
        <taxon>Eukaryota</taxon>
        <taxon>Metazoa</taxon>
        <taxon>Ecdysozoa</taxon>
        <taxon>Arthropoda</taxon>
        <taxon>Myriapoda</taxon>
        <taxon>Chilopoda</taxon>
        <taxon>Pleurostigmophora</taxon>
        <taxon>Geophilomorpha</taxon>
        <taxon>Linotaeniidae</taxon>
        <taxon>Strigamia</taxon>
    </lineage>
</organism>
<keyword evidence="15" id="KW-0131">Cell cycle</keyword>
<dbReference type="InterPro" id="IPR040040">
    <property type="entry name" value="ATG11"/>
</dbReference>
<evidence type="ECO:0000256" key="1">
    <source>
        <dbReference type="ARBA" id="ARBA00004123"/>
    </source>
</evidence>
<evidence type="ECO:0000256" key="15">
    <source>
        <dbReference type="ARBA" id="ARBA00023306"/>
    </source>
</evidence>
<evidence type="ECO:0000256" key="6">
    <source>
        <dbReference type="ARBA" id="ARBA00022490"/>
    </source>
</evidence>
<keyword evidence="11 19" id="KW-0175">Coiled coil</keyword>
<dbReference type="GO" id="GO:0061723">
    <property type="term" value="P:glycophagy"/>
    <property type="evidence" value="ECO:0007669"/>
    <property type="project" value="TreeGrafter"/>
</dbReference>
<evidence type="ECO:0000256" key="5">
    <source>
        <dbReference type="ARBA" id="ARBA00022448"/>
    </source>
</evidence>
<evidence type="ECO:0000256" key="3">
    <source>
        <dbReference type="ARBA" id="ARBA00004371"/>
    </source>
</evidence>
<dbReference type="GO" id="GO:0005764">
    <property type="term" value="C:lysosome"/>
    <property type="evidence" value="ECO:0007669"/>
    <property type="project" value="UniProtKB-SubCell"/>
</dbReference>
<feature type="coiled-coil region" evidence="19">
    <location>
        <begin position="945"/>
        <end position="1012"/>
    </location>
</feature>
<dbReference type="GO" id="GO:0000045">
    <property type="term" value="P:autophagosome assembly"/>
    <property type="evidence" value="ECO:0007669"/>
    <property type="project" value="InterPro"/>
</dbReference>
<evidence type="ECO:0000256" key="12">
    <source>
        <dbReference type="ARBA" id="ARBA00023163"/>
    </source>
</evidence>
<dbReference type="GO" id="GO:0034517">
    <property type="term" value="P:ribophagy"/>
    <property type="evidence" value="ECO:0007669"/>
    <property type="project" value="TreeGrafter"/>
</dbReference>
<evidence type="ECO:0000256" key="10">
    <source>
        <dbReference type="ARBA" id="ARBA00023015"/>
    </source>
</evidence>
<dbReference type="InterPro" id="IPR019954">
    <property type="entry name" value="Ubiquitin_CS"/>
</dbReference>
<dbReference type="GO" id="GO:0008285">
    <property type="term" value="P:negative regulation of cell population proliferation"/>
    <property type="evidence" value="ECO:0007669"/>
    <property type="project" value="UniProtKB-ARBA"/>
</dbReference>
<dbReference type="HOGENOM" id="CLU_004789_0_0_1"/>
<dbReference type="PANTHER" id="PTHR13222:SF1">
    <property type="entry name" value="RB1-INDUCIBLE COILED-COIL PROTEIN 1"/>
    <property type="match status" value="1"/>
</dbReference>
<evidence type="ECO:0000256" key="4">
    <source>
        <dbReference type="ARBA" id="ARBA00004514"/>
    </source>
</evidence>
<dbReference type="GO" id="GO:0005634">
    <property type="term" value="C:nucleus"/>
    <property type="evidence" value="ECO:0007669"/>
    <property type="project" value="UniProtKB-SubCell"/>
</dbReference>
<keyword evidence="7" id="KW-0597">Phosphoprotein</keyword>
<dbReference type="GO" id="GO:1990316">
    <property type="term" value="C:Atg1/ULK1 kinase complex"/>
    <property type="evidence" value="ECO:0007669"/>
    <property type="project" value="TreeGrafter"/>
</dbReference>
<evidence type="ECO:0000256" key="17">
    <source>
        <dbReference type="ARBA" id="ARBA00069790"/>
    </source>
</evidence>
<dbReference type="GO" id="GO:0060090">
    <property type="term" value="F:molecular adaptor activity"/>
    <property type="evidence" value="ECO:0007669"/>
    <property type="project" value="TreeGrafter"/>
</dbReference>
<reference evidence="23" key="2">
    <citation type="submission" date="2015-02" db="UniProtKB">
        <authorList>
            <consortium name="EnsemblMetazoa"/>
        </authorList>
    </citation>
    <scope>IDENTIFICATION</scope>
</reference>
<keyword evidence="24" id="KW-1185">Reference proteome</keyword>
<dbReference type="InterPro" id="IPR019460">
    <property type="entry name" value="Atg11_C"/>
</dbReference>
<evidence type="ECO:0000256" key="20">
    <source>
        <dbReference type="SAM" id="Phobius"/>
    </source>
</evidence>
<evidence type="ECO:0000256" key="11">
    <source>
        <dbReference type="ARBA" id="ARBA00023054"/>
    </source>
</evidence>
<evidence type="ECO:0000256" key="8">
    <source>
        <dbReference type="ARBA" id="ARBA00022927"/>
    </source>
</evidence>
<evidence type="ECO:0000256" key="16">
    <source>
        <dbReference type="ARBA" id="ARBA00053494"/>
    </source>
</evidence>
<accession>T1J8T9</accession>
<dbReference type="GO" id="GO:0005829">
    <property type="term" value="C:cytosol"/>
    <property type="evidence" value="ECO:0007669"/>
    <property type="project" value="UniProtKB-SubCell"/>
</dbReference>
<dbReference type="STRING" id="126957.T1J8T9"/>
<dbReference type="SUPFAM" id="SSF54236">
    <property type="entry name" value="Ubiquitin-like"/>
    <property type="match status" value="1"/>
</dbReference>
<keyword evidence="9" id="KW-0072">Autophagy</keyword>
<evidence type="ECO:0000256" key="19">
    <source>
        <dbReference type="SAM" id="Coils"/>
    </source>
</evidence>